<dbReference type="AlphaFoldDB" id="A0A9Q8PEW1"/>
<name>A0A9Q8PEW1_PASFU</name>
<protein>
    <submittedName>
        <fullName evidence="1">Uncharacterized protein</fullName>
    </submittedName>
</protein>
<evidence type="ECO:0000313" key="2">
    <source>
        <dbReference type="Proteomes" id="UP000756132"/>
    </source>
</evidence>
<dbReference type="RefSeq" id="XP_047765680.1">
    <property type="nucleotide sequence ID" value="XM_047910160.1"/>
</dbReference>
<reference evidence="1" key="1">
    <citation type="submission" date="2021-12" db="EMBL/GenBank/DDBJ databases">
        <authorList>
            <person name="Zaccaron A."/>
            <person name="Stergiopoulos I."/>
        </authorList>
    </citation>
    <scope>NUCLEOTIDE SEQUENCE</scope>
    <source>
        <strain evidence="1">Race5_Kim</strain>
    </source>
</reference>
<dbReference type="PANTHER" id="PTHR42085">
    <property type="entry name" value="F-BOX DOMAIN-CONTAINING PROTEIN"/>
    <property type="match status" value="1"/>
</dbReference>
<dbReference type="PANTHER" id="PTHR42085:SF1">
    <property type="entry name" value="F-BOX DOMAIN-CONTAINING PROTEIN"/>
    <property type="match status" value="1"/>
</dbReference>
<gene>
    <name evidence="1" type="ORF">CLAFUR5_11012</name>
</gene>
<evidence type="ECO:0000313" key="1">
    <source>
        <dbReference type="EMBL" id="UJO21314.1"/>
    </source>
</evidence>
<dbReference type="EMBL" id="CP090170">
    <property type="protein sequence ID" value="UJO21314.1"/>
    <property type="molecule type" value="Genomic_DNA"/>
</dbReference>
<sequence>MASTTSKPTLLTLPRELRDIIYEHVLTPRDNTDINHLTGTFGPNHTVIKARSNSPGMLLVCKQVRAECIVPYLRFSSFKAPCSDLARTWLVSMPPHYHKHIQELCVDSMFTFWYRGRQLILNTLTEWQRSWFHDAGVQLGNGVLKARCRGPNNEMVAFGSMEELERKKTW</sequence>
<accession>A0A9Q8PEW1</accession>
<proteinExistence type="predicted"/>
<dbReference type="KEGG" id="ffu:CLAFUR5_11012"/>
<reference evidence="1" key="2">
    <citation type="journal article" date="2022" name="Microb. Genom.">
        <title>A chromosome-scale genome assembly of the tomato pathogen Cladosporium fulvum reveals a compartmentalized genome architecture and the presence of a dispensable chromosome.</title>
        <authorList>
            <person name="Zaccaron A.Z."/>
            <person name="Chen L.H."/>
            <person name="Samaras A."/>
            <person name="Stergiopoulos I."/>
        </authorList>
    </citation>
    <scope>NUCLEOTIDE SEQUENCE</scope>
    <source>
        <strain evidence="1">Race5_Kim</strain>
    </source>
</reference>
<dbReference type="Proteomes" id="UP000756132">
    <property type="component" value="Chromosome 8"/>
</dbReference>
<dbReference type="InterPro" id="IPR038883">
    <property type="entry name" value="AN11006-like"/>
</dbReference>
<dbReference type="GeneID" id="71990890"/>
<organism evidence="1 2">
    <name type="scientific">Passalora fulva</name>
    <name type="common">Tomato leaf mold</name>
    <name type="synonym">Cladosporium fulvum</name>
    <dbReference type="NCBI Taxonomy" id="5499"/>
    <lineage>
        <taxon>Eukaryota</taxon>
        <taxon>Fungi</taxon>
        <taxon>Dikarya</taxon>
        <taxon>Ascomycota</taxon>
        <taxon>Pezizomycotina</taxon>
        <taxon>Dothideomycetes</taxon>
        <taxon>Dothideomycetidae</taxon>
        <taxon>Mycosphaerellales</taxon>
        <taxon>Mycosphaerellaceae</taxon>
        <taxon>Fulvia</taxon>
    </lineage>
</organism>
<keyword evidence="2" id="KW-1185">Reference proteome</keyword>